<evidence type="ECO:0000313" key="2">
    <source>
        <dbReference type="EMBL" id="SNR33258.1"/>
    </source>
</evidence>
<feature type="transmembrane region" description="Helical" evidence="1">
    <location>
        <begin position="16"/>
        <end position="36"/>
    </location>
</feature>
<keyword evidence="1" id="KW-1133">Transmembrane helix</keyword>
<proteinExistence type="predicted"/>
<organism evidence="2 3">
    <name type="scientific">Lutibacter agarilyticus</name>
    <dbReference type="NCBI Taxonomy" id="1109740"/>
    <lineage>
        <taxon>Bacteria</taxon>
        <taxon>Pseudomonadati</taxon>
        <taxon>Bacteroidota</taxon>
        <taxon>Flavobacteriia</taxon>
        <taxon>Flavobacteriales</taxon>
        <taxon>Flavobacteriaceae</taxon>
        <taxon>Lutibacter</taxon>
    </lineage>
</organism>
<reference evidence="2 3" key="1">
    <citation type="submission" date="2017-06" db="EMBL/GenBank/DDBJ databases">
        <authorList>
            <person name="Kim H.J."/>
            <person name="Triplett B.A."/>
        </authorList>
    </citation>
    <scope>NUCLEOTIDE SEQUENCE [LARGE SCALE GENOMIC DNA]</scope>
    <source>
        <strain evidence="2 3">DSM 29150</strain>
    </source>
</reference>
<feature type="transmembrane region" description="Helical" evidence="1">
    <location>
        <begin position="132"/>
        <end position="159"/>
    </location>
</feature>
<dbReference type="Proteomes" id="UP000198384">
    <property type="component" value="Unassembled WGS sequence"/>
</dbReference>
<keyword evidence="3" id="KW-1185">Reference proteome</keyword>
<name>A0A238VGG3_9FLAO</name>
<evidence type="ECO:0000256" key="1">
    <source>
        <dbReference type="SAM" id="Phobius"/>
    </source>
</evidence>
<dbReference type="AlphaFoldDB" id="A0A238VGG3"/>
<gene>
    <name evidence="2" type="ORF">SAMN06265371_101370</name>
</gene>
<keyword evidence="1" id="KW-0472">Membrane</keyword>
<dbReference type="RefSeq" id="WP_089380024.1">
    <property type="nucleotide sequence ID" value="NZ_FZNT01000001.1"/>
</dbReference>
<accession>A0A238VGG3</accession>
<protein>
    <submittedName>
        <fullName evidence="2">Uncharacterized protein</fullName>
    </submittedName>
</protein>
<dbReference type="EMBL" id="FZNT01000001">
    <property type="protein sequence ID" value="SNR33258.1"/>
    <property type="molecule type" value="Genomic_DNA"/>
</dbReference>
<keyword evidence="1" id="KW-0812">Transmembrane</keyword>
<dbReference type="OrthoDB" id="1188781at2"/>
<feature type="transmembrane region" description="Helical" evidence="1">
    <location>
        <begin position="72"/>
        <end position="93"/>
    </location>
</feature>
<sequence length="166" mass="18807">MEIHGLIHQLPKEIKGLILVFISVLSIGFFGGLSFVNNTTAMKPASIETHYLGNEDDEDAEIMKFKKNEREILTVVHGHILSMSVIFFLLSLILATTSINKKLKYFLMIEPFISIILTFGGIYLLWCGILWFKYVIIVSGTFMTLSFAIAVISIIYQLLMVKNVKK</sequence>
<evidence type="ECO:0000313" key="3">
    <source>
        <dbReference type="Proteomes" id="UP000198384"/>
    </source>
</evidence>
<feature type="transmembrane region" description="Helical" evidence="1">
    <location>
        <begin position="105"/>
        <end position="126"/>
    </location>
</feature>